<evidence type="ECO:0000256" key="8">
    <source>
        <dbReference type="SAM" id="Phobius"/>
    </source>
</evidence>
<dbReference type="OrthoDB" id="1650886at2"/>
<feature type="transmembrane region" description="Helical" evidence="8">
    <location>
        <begin position="354"/>
        <end position="374"/>
    </location>
</feature>
<keyword evidence="4" id="KW-0997">Cell inner membrane</keyword>
<evidence type="ECO:0000256" key="7">
    <source>
        <dbReference type="ARBA" id="ARBA00023136"/>
    </source>
</evidence>
<evidence type="ECO:0000256" key="5">
    <source>
        <dbReference type="ARBA" id="ARBA00022692"/>
    </source>
</evidence>
<dbReference type="InterPro" id="IPR036259">
    <property type="entry name" value="MFS_trans_sf"/>
</dbReference>
<evidence type="ECO:0000256" key="1">
    <source>
        <dbReference type="ARBA" id="ARBA00004429"/>
    </source>
</evidence>
<dbReference type="Proteomes" id="UP000018890">
    <property type="component" value="Unassembled WGS sequence"/>
</dbReference>
<reference evidence="10" key="1">
    <citation type="journal article" date="2014" name="Genome Announc.">
        <title>Draft Genome Sequences of Three Alkaliphilic Bacillus Strains, Bacillus wakoensis JCM 9140T, Bacillus akibai JCM 9157T, and Bacillus hemicellulosilyticus JCM 9152T.</title>
        <authorList>
            <person name="Yuki M."/>
            <person name="Oshima K."/>
            <person name="Suda W."/>
            <person name="Oshida Y."/>
            <person name="Kitamura K."/>
            <person name="Iida T."/>
            <person name="Hattori M."/>
            <person name="Ohkuma M."/>
        </authorList>
    </citation>
    <scope>NUCLEOTIDE SEQUENCE [LARGE SCALE GENOMIC DNA]</scope>
    <source>
        <strain evidence="10">JCM 9140</strain>
    </source>
</reference>
<keyword evidence="6 8" id="KW-1133">Transmembrane helix</keyword>
<feature type="transmembrane region" description="Helical" evidence="8">
    <location>
        <begin position="158"/>
        <end position="177"/>
    </location>
</feature>
<keyword evidence="11" id="KW-1185">Reference proteome</keyword>
<sequence>MFRRNSSRVMLFLFFSYSTMTIFTTFMPVFFRENGLTNSEIGTLLAVGPLAAILSQPIMGFISDKYKSIKMTLLICLIGSILISLILIQVSSFIGYVIVLFLFFSFVSSVNPLGDSLAKQTAEEENSSFGYIRMWGSLGFGVSALVVGYILSLIGVSSIFFLILACLVITFLIALSLENPTKVSKKATILDLVKMGTEPKLFIFLFFVMFISITHRTNDNFLGLYILELGGDESYIGVATFIGVATECIVLATGAFWFRRFHETTFIMIAGILYCIRWLLMAIITEPSVVLVLQLLHGVTFGILFLSAFQYTSKILPSHLQATGHVLFYTILFGVSAIIGTLAGGAIIDYFSMQVLYFLMSILAAIGVGLLGIYRLKFSANSKKTQNESVLKV</sequence>
<feature type="domain" description="Major facilitator superfamily (MFS) profile" evidence="9">
    <location>
        <begin position="1"/>
        <end position="182"/>
    </location>
</feature>
<dbReference type="GO" id="GO:0030395">
    <property type="term" value="F:lactose binding"/>
    <property type="evidence" value="ECO:0007669"/>
    <property type="project" value="TreeGrafter"/>
</dbReference>
<evidence type="ECO:0000313" key="11">
    <source>
        <dbReference type="Proteomes" id="UP000018890"/>
    </source>
</evidence>
<dbReference type="PROSITE" id="PS50850">
    <property type="entry name" value="MFS"/>
    <property type="match status" value="2"/>
</dbReference>
<dbReference type="InterPro" id="IPR026032">
    <property type="entry name" value="HcaT-like"/>
</dbReference>
<dbReference type="PANTHER" id="PTHR23522:SF10">
    <property type="entry name" value="3-PHENYLPROPIONIC ACID TRANSPORTER-RELATED"/>
    <property type="match status" value="1"/>
</dbReference>
<evidence type="ECO:0000259" key="9">
    <source>
        <dbReference type="PROSITE" id="PS50850"/>
    </source>
</evidence>
<keyword evidence="5 8" id="KW-0812">Transmembrane</keyword>
<keyword evidence="3" id="KW-1003">Cell membrane</keyword>
<evidence type="ECO:0000256" key="2">
    <source>
        <dbReference type="ARBA" id="ARBA00022448"/>
    </source>
</evidence>
<evidence type="ECO:0000256" key="3">
    <source>
        <dbReference type="ARBA" id="ARBA00022475"/>
    </source>
</evidence>
<dbReference type="RefSeq" id="WP_156314855.1">
    <property type="nucleotide sequence ID" value="NZ_BAUT01000025.1"/>
</dbReference>
<dbReference type="PIRSF" id="PIRSF004925">
    <property type="entry name" value="HcaT"/>
    <property type="match status" value="1"/>
</dbReference>
<dbReference type="Pfam" id="PF12832">
    <property type="entry name" value="MFS_1_like"/>
    <property type="match status" value="1"/>
</dbReference>
<accession>W4Q3G3</accession>
<keyword evidence="2" id="KW-0813">Transport</keyword>
<dbReference type="Gene3D" id="1.20.1250.20">
    <property type="entry name" value="MFS general substrate transporter like domains"/>
    <property type="match status" value="2"/>
</dbReference>
<feature type="transmembrane region" description="Helical" evidence="8">
    <location>
        <begin position="291"/>
        <end position="312"/>
    </location>
</feature>
<feature type="domain" description="Major facilitator superfamily (MFS) profile" evidence="9">
    <location>
        <begin position="193"/>
        <end position="393"/>
    </location>
</feature>
<dbReference type="GO" id="GO:0015528">
    <property type="term" value="F:lactose:proton symporter activity"/>
    <property type="evidence" value="ECO:0007669"/>
    <property type="project" value="TreeGrafter"/>
</dbReference>
<comment type="subcellular location">
    <subcellularLocation>
        <location evidence="1">Cell inner membrane</location>
        <topology evidence="1">Multi-pass membrane protein</topology>
    </subcellularLocation>
</comment>
<dbReference type="InterPro" id="IPR024989">
    <property type="entry name" value="MFS_assoc_dom"/>
</dbReference>
<organism evidence="10 11">
    <name type="scientific">Halalkalibacter wakoensis JCM 9140</name>
    <dbReference type="NCBI Taxonomy" id="1236970"/>
    <lineage>
        <taxon>Bacteria</taxon>
        <taxon>Bacillati</taxon>
        <taxon>Bacillota</taxon>
        <taxon>Bacilli</taxon>
        <taxon>Bacillales</taxon>
        <taxon>Bacillaceae</taxon>
        <taxon>Halalkalibacter</taxon>
    </lineage>
</organism>
<keyword evidence="7 8" id="KW-0472">Membrane</keyword>
<protein>
    <recommendedName>
        <fullName evidence="9">Major facilitator superfamily (MFS) profile domain-containing protein</fullName>
    </recommendedName>
</protein>
<dbReference type="InterPro" id="IPR020846">
    <property type="entry name" value="MFS_dom"/>
</dbReference>
<gene>
    <name evidence="10" type="ORF">JCM9140_2545</name>
</gene>
<name>W4Q3G3_9BACI</name>
<feature type="transmembrane region" description="Helical" evidence="8">
    <location>
        <begin position="69"/>
        <end position="88"/>
    </location>
</feature>
<evidence type="ECO:0000256" key="4">
    <source>
        <dbReference type="ARBA" id="ARBA00022519"/>
    </source>
</evidence>
<feature type="transmembrane region" description="Helical" evidence="8">
    <location>
        <begin position="134"/>
        <end position="152"/>
    </location>
</feature>
<feature type="transmembrane region" description="Helical" evidence="8">
    <location>
        <begin position="198"/>
        <end position="215"/>
    </location>
</feature>
<dbReference type="STRING" id="1236970.JCM9140_2545"/>
<comment type="caution">
    <text evidence="10">The sequence shown here is derived from an EMBL/GenBank/DDBJ whole genome shotgun (WGS) entry which is preliminary data.</text>
</comment>
<proteinExistence type="predicted"/>
<feature type="transmembrane region" description="Helical" evidence="8">
    <location>
        <begin position="324"/>
        <end position="348"/>
    </location>
</feature>
<feature type="transmembrane region" description="Helical" evidence="8">
    <location>
        <begin position="265"/>
        <end position="285"/>
    </location>
</feature>
<dbReference type="SUPFAM" id="SSF103473">
    <property type="entry name" value="MFS general substrate transporter"/>
    <property type="match status" value="1"/>
</dbReference>
<dbReference type="EMBL" id="BAUT01000025">
    <property type="protein sequence ID" value="GAE26475.1"/>
    <property type="molecule type" value="Genomic_DNA"/>
</dbReference>
<feature type="transmembrane region" description="Helical" evidence="8">
    <location>
        <begin position="43"/>
        <end position="62"/>
    </location>
</feature>
<dbReference type="AlphaFoldDB" id="W4Q3G3"/>
<feature type="transmembrane region" description="Helical" evidence="8">
    <location>
        <begin position="235"/>
        <end position="258"/>
    </location>
</feature>
<evidence type="ECO:0000256" key="6">
    <source>
        <dbReference type="ARBA" id="ARBA00022989"/>
    </source>
</evidence>
<dbReference type="GO" id="GO:0005886">
    <property type="term" value="C:plasma membrane"/>
    <property type="evidence" value="ECO:0007669"/>
    <property type="project" value="UniProtKB-SubCell"/>
</dbReference>
<feature type="transmembrane region" description="Helical" evidence="8">
    <location>
        <begin position="12"/>
        <end position="31"/>
    </location>
</feature>
<dbReference type="PANTHER" id="PTHR23522">
    <property type="entry name" value="BLL5896 PROTEIN"/>
    <property type="match status" value="1"/>
</dbReference>
<evidence type="ECO:0000313" key="10">
    <source>
        <dbReference type="EMBL" id="GAE26475.1"/>
    </source>
</evidence>